<evidence type="ECO:0008006" key="3">
    <source>
        <dbReference type="Google" id="ProtNLM"/>
    </source>
</evidence>
<accession>A0ABM8M8J6</accession>
<sequence length="40" mass="4838">MGKDFSLRKIYPLPFQKAIYIIYADLIKLRVFLYFYGCKT</sequence>
<name>A0ABM8M8J6_9GAMM</name>
<comment type="caution">
    <text evidence="1">The sequence shown here is derived from an EMBL/GenBank/DDBJ whole genome shotgun (WGS) entry which is preliminary data.</text>
</comment>
<proteinExistence type="predicted"/>
<evidence type="ECO:0000313" key="2">
    <source>
        <dbReference type="Proteomes" id="UP000626656"/>
    </source>
</evidence>
<keyword evidence="2" id="KW-1185">Reference proteome</keyword>
<reference evidence="1 2" key="1">
    <citation type="submission" date="2020-05" db="EMBL/GenBank/DDBJ databases">
        <authorList>
            <person name="Petersen J."/>
            <person name="Sayavedra L."/>
        </authorList>
    </citation>
    <scope>NUCLEOTIDE SEQUENCE [LARGE SCALE GENOMIC DNA]</scope>
    <source>
        <strain evidence="1">B azoricus SOX ET2 1586I</strain>
    </source>
</reference>
<dbReference type="EMBL" id="CAHJWF010000225">
    <property type="protein sequence ID" value="CAB5502011.1"/>
    <property type="molecule type" value="Genomic_DNA"/>
</dbReference>
<organism evidence="1 2">
    <name type="scientific">Bathymodiolus thermophilus thioautotrophic gill symbiont</name>
    <dbReference type="NCBI Taxonomy" id="2360"/>
    <lineage>
        <taxon>Bacteria</taxon>
        <taxon>Pseudomonadati</taxon>
        <taxon>Pseudomonadota</taxon>
        <taxon>Gammaproteobacteria</taxon>
        <taxon>sulfur-oxidizing symbionts</taxon>
    </lineage>
</organism>
<dbReference type="Proteomes" id="UP000626656">
    <property type="component" value="Unassembled WGS sequence"/>
</dbReference>
<protein>
    <recommendedName>
        <fullName evidence="3">Transposase</fullName>
    </recommendedName>
</protein>
<evidence type="ECO:0000313" key="1">
    <source>
        <dbReference type="EMBL" id="CAB5502011.1"/>
    </source>
</evidence>
<gene>
    <name evidence="1" type="ORF">AZO1586I_891</name>
</gene>